<evidence type="ECO:0000256" key="1">
    <source>
        <dbReference type="SAM" id="MobiDB-lite"/>
    </source>
</evidence>
<keyword evidence="2" id="KW-0808">Transferase</keyword>
<evidence type="ECO:0000313" key="2">
    <source>
        <dbReference type="EMBL" id="CZT00642.1"/>
    </source>
</evidence>
<dbReference type="Proteomes" id="UP000178129">
    <property type="component" value="Unassembled WGS sequence"/>
</dbReference>
<dbReference type="SUPFAM" id="SSF53335">
    <property type="entry name" value="S-adenosyl-L-methionine-dependent methyltransferases"/>
    <property type="match status" value="1"/>
</dbReference>
<dbReference type="STRING" id="914237.A0A1E1KRJ8"/>
<dbReference type="Pfam" id="PF13489">
    <property type="entry name" value="Methyltransf_23"/>
    <property type="match status" value="1"/>
</dbReference>
<dbReference type="EMBL" id="FJUW01000020">
    <property type="protein sequence ID" value="CZT00642.1"/>
    <property type="molecule type" value="Genomic_DNA"/>
</dbReference>
<protein>
    <submittedName>
        <fullName evidence="2">Related to methyltransferase</fullName>
    </submittedName>
</protein>
<feature type="region of interest" description="Disordered" evidence="1">
    <location>
        <begin position="1"/>
        <end position="30"/>
    </location>
</feature>
<name>A0A1E1KRJ8_9HELO</name>
<dbReference type="GO" id="GO:0032259">
    <property type="term" value="P:methylation"/>
    <property type="evidence" value="ECO:0007669"/>
    <property type="project" value="UniProtKB-KW"/>
</dbReference>
<accession>A0A1E1KRJ8</accession>
<keyword evidence="3" id="KW-1185">Reference proteome</keyword>
<dbReference type="PANTHER" id="PTHR43591">
    <property type="entry name" value="METHYLTRANSFERASE"/>
    <property type="match status" value="1"/>
</dbReference>
<dbReference type="Gene3D" id="3.40.50.150">
    <property type="entry name" value="Vaccinia Virus protein VP39"/>
    <property type="match status" value="1"/>
</dbReference>
<proteinExistence type="predicted"/>
<evidence type="ECO:0000313" key="3">
    <source>
        <dbReference type="Proteomes" id="UP000178129"/>
    </source>
</evidence>
<feature type="compositionally biased region" description="Acidic residues" evidence="1">
    <location>
        <begin position="8"/>
        <end position="19"/>
    </location>
</feature>
<dbReference type="InterPro" id="IPR029063">
    <property type="entry name" value="SAM-dependent_MTases_sf"/>
</dbReference>
<comment type="caution">
    <text evidence="2">The sequence shown here is derived from an EMBL/GenBank/DDBJ whole genome shotgun (WGS) entry which is preliminary data.</text>
</comment>
<dbReference type="CDD" id="cd02440">
    <property type="entry name" value="AdoMet_MTases"/>
    <property type="match status" value="1"/>
</dbReference>
<dbReference type="InParanoid" id="A0A1E1KRJ8"/>
<dbReference type="PANTHER" id="PTHR43591:SF31">
    <property type="entry name" value="LAEA-LIKE, PUTATIVE (AFU_ORTHOLOGUE AFUA_8G01930)-RELATED"/>
    <property type="match status" value="1"/>
</dbReference>
<dbReference type="GO" id="GO:0008168">
    <property type="term" value="F:methyltransferase activity"/>
    <property type="evidence" value="ECO:0007669"/>
    <property type="project" value="UniProtKB-KW"/>
</dbReference>
<keyword evidence="2" id="KW-0489">Methyltransferase</keyword>
<reference evidence="3" key="1">
    <citation type="submission" date="2016-03" db="EMBL/GenBank/DDBJ databases">
        <authorList>
            <person name="Ploux O."/>
        </authorList>
    </citation>
    <scope>NUCLEOTIDE SEQUENCE [LARGE SCALE GENOMIC DNA]</scope>
    <source>
        <strain evidence="3">UK7</strain>
    </source>
</reference>
<organism evidence="2 3">
    <name type="scientific">Rhynchosporium graminicola</name>
    <dbReference type="NCBI Taxonomy" id="2792576"/>
    <lineage>
        <taxon>Eukaryota</taxon>
        <taxon>Fungi</taxon>
        <taxon>Dikarya</taxon>
        <taxon>Ascomycota</taxon>
        <taxon>Pezizomycotina</taxon>
        <taxon>Leotiomycetes</taxon>
        <taxon>Helotiales</taxon>
        <taxon>Ploettnerulaceae</taxon>
        <taxon>Rhynchosporium</taxon>
    </lineage>
</organism>
<sequence length="371" mass="41628">MMEHEHEDETIEAEVDGFDNDSAYAGSSSGSLTETLSSTISRGVEEYGRTCKLIHSIPAVAFSRHTELILPPPDAAYGNEEYGLPIDEEELDRIDMSHAKYGMLLEKKLFLAPITTKPQKILDIGTGTGIWAIDMAELYPSAEVLGLDIAPTQPQWVPPNCIFQLDDVELPWTLDANSYDFIHGRDLLLSIRDWPNLVKQCYKTLKPGGYLELQCIYPRLKCDDDSTPPDSGLMMFSNYALDASTKMGAPLDACIHYADYMSSAGFEDLVERRYKLPSSPWAREKRMKLIGAFELHNLLRGVSAMSLRMFSKAYGWSQSQIELFLVQARKDMQDRRFHSYYDFVIVYGRKPGGSEPVPTPESEPGSAVQVA</sequence>
<gene>
    <name evidence="2" type="ORF">RCO7_03052</name>
</gene>
<dbReference type="AlphaFoldDB" id="A0A1E1KRJ8"/>